<dbReference type="SUPFAM" id="SSF158472">
    <property type="entry name" value="HAMP domain-like"/>
    <property type="match status" value="1"/>
</dbReference>
<protein>
    <submittedName>
        <fullName evidence="8">SpoIIE family protein phosphatase</fullName>
    </submittedName>
</protein>
<dbReference type="GO" id="GO:0016791">
    <property type="term" value="F:phosphatase activity"/>
    <property type="evidence" value="ECO:0007669"/>
    <property type="project" value="TreeGrafter"/>
</dbReference>
<keyword evidence="9" id="KW-1185">Reference proteome</keyword>
<dbReference type="OrthoDB" id="343514at2"/>
<keyword evidence="3" id="KW-0812">Transmembrane</keyword>
<dbReference type="SMART" id="SM00304">
    <property type="entry name" value="HAMP"/>
    <property type="match status" value="1"/>
</dbReference>
<evidence type="ECO:0000256" key="3">
    <source>
        <dbReference type="ARBA" id="ARBA00022692"/>
    </source>
</evidence>
<keyword evidence="4" id="KW-0378">Hydrolase</keyword>
<keyword evidence="6" id="KW-0472">Membrane</keyword>
<dbReference type="Pfam" id="PF02743">
    <property type="entry name" value="dCache_1"/>
    <property type="match status" value="1"/>
</dbReference>
<name>A0A7C9IKS6_9BACT</name>
<evidence type="ECO:0000313" key="9">
    <source>
        <dbReference type="Proteomes" id="UP000482487"/>
    </source>
</evidence>
<dbReference type="SMART" id="SM00331">
    <property type="entry name" value="PP2C_SIG"/>
    <property type="match status" value="1"/>
</dbReference>
<dbReference type="AlphaFoldDB" id="A0A7C9IKS6"/>
<evidence type="ECO:0000259" key="7">
    <source>
        <dbReference type="PROSITE" id="PS50885"/>
    </source>
</evidence>
<proteinExistence type="predicted"/>
<dbReference type="Gene3D" id="6.10.340.10">
    <property type="match status" value="1"/>
</dbReference>
<dbReference type="Gene3D" id="3.30.450.20">
    <property type="entry name" value="PAS domain"/>
    <property type="match status" value="1"/>
</dbReference>
<keyword evidence="2" id="KW-1003">Cell membrane</keyword>
<keyword evidence="5" id="KW-1133">Transmembrane helix</keyword>
<dbReference type="SUPFAM" id="SSF103190">
    <property type="entry name" value="Sensory domain-like"/>
    <property type="match status" value="1"/>
</dbReference>
<dbReference type="PANTHER" id="PTHR43156">
    <property type="entry name" value="STAGE II SPORULATION PROTEIN E-RELATED"/>
    <property type="match status" value="1"/>
</dbReference>
<dbReference type="Gene3D" id="3.60.40.10">
    <property type="entry name" value="PPM-type phosphatase domain"/>
    <property type="match status" value="1"/>
</dbReference>
<feature type="domain" description="HAMP" evidence="7">
    <location>
        <begin position="385"/>
        <end position="437"/>
    </location>
</feature>
<evidence type="ECO:0000256" key="6">
    <source>
        <dbReference type="ARBA" id="ARBA00023136"/>
    </source>
</evidence>
<dbReference type="Pfam" id="PF07228">
    <property type="entry name" value="SpoIIE"/>
    <property type="match status" value="1"/>
</dbReference>
<dbReference type="PANTHER" id="PTHR43156:SF2">
    <property type="entry name" value="STAGE II SPORULATION PROTEIN E"/>
    <property type="match status" value="1"/>
</dbReference>
<dbReference type="InterPro" id="IPR033479">
    <property type="entry name" value="dCache_1"/>
</dbReference>
<dbReference type="InterPro" id="IPR029151">
    <property type="entry name" value="Sensor-like_sf"/>
</dbReference>
<gene>
    <name evidence="8" type="ORF">GTA51_05980</name>
</gene>
<dbReference type="InterPro" id="IPR003660">
    <property type="entry name" value="HAMP_dom"/>
</dbReference>
<dbReference type="RefSeq" id="WP_160959512.1">
    <property type="nucleotide sequence ID" value="NZ_WVUD01000007.1"/>
</dbReference>
<evidence type="ECO:0000256" key="1">
    <source>
        <dbReference type="ARBA" id="ARBA00004651"/>
    </source>
</evidence>
<dbReference type="PROSITE" id="PS50885">
    <property type="entry name" value="HAMP"/>
    <property type="match status" value="1"/>
</dbReference>
<dbReference type="EMBL" id="WVUD01000007">
    <property type="protein sequence ID" value="MYL82684.1"/>
    <property type="molecule type" value="Genomic_DNA"/>
</dbReference>
<evidence type="ECO:0000256" key="2">
    <source>
        <dbReference type="ARBA" id="ARBA00022475"/>
    </source>
</evidence>
<dbReference type="Pfam" id="PF00672">
    <property type="entry name" value="HAMP"/>
    <property type="match status" value="1"/>
</dbReference>
<dbReference type="CDD" id="cd18773">
    <property type="entry name" value="PDC1_HK_sensor"/>
    <property type="match status" value="1"/>
</dbReference>
<evidence type="ECO:0000313" key="8">
    <source>
        <dbReference type="EMBL" id="MYL82684.1"/>
    </source>
</evidence>
<sequence>MRLRWKFFFILLAFSLVPMVVLTGINRKHVERLGRAIAAEGRTIMEDVVKNELRQTAEDFSLVMRRSKSALDFSLSMLAIEAERALFAPQAPVVPLPGPPDTPQAGVARPLLANAGSGRLERLASLAPTMALLRSELGDIVHAAAVTLEDGTAITFPNRPDLPADYDPRQRPWYRAAKAAVDPQNPAAPGVIWNDAAVDAATGQLTLTLSRPLLAPHGRFIGVASLDVPVDRILQGQEIASQWSQAMRAFLVAPQYDPHTGRASLAVWARQTNGEHARDWKSAVNFERLTSPDTAALTALVATMERDRSGVAELAYNGEPSFWAFSRLLQGASLLIIVPKAMLAPLAEQTSQEILAATDRIVALSGAAMAVVLFAVVLAAFCSTKAFVRPLLNMIEAWKRLGSGDFNVRLTDRAGDERQSLIDAFNETVPVLADHVRLQRSLELAQEVQRNLLPAAPPAIPGLDVAGASLSCDETGGDYFDYRAVRRGDEICLDTAVGDVTGHGVPSALLMATARALLLATEDSETPAQRVCRANRLLCCDVADSGRFMTLLAMEIRPQQGVARYVRAGHDPALCYDPILDTFTEWPGNGLPLGIEPAYAYAEQGMPFAGVGQVLVLGTDGIWEARDPAGEMYGKARFREVVRRSAGLPAAGIVAAVLAELAAYRGERRQEDDVTLVVVKRV</sequence>
<reference evidence="8 9" key="1">
    <citation type="submission" date="2020-01" db="EMBL/GenBank/DDBJ databases">
        <title>Genome sequence of Desulfovibrio aerotolerans DSM 16695(T).</title>
        <authorList>
            <person name="Karnachuk O."/>
            <person name="Avakyan M."/>
            <person name="Mardanov A."/>
            <person name="Kadnikov V."/>
            <person name="Ravin N."/>
        </authorList>
    </citation>
    <scope>NUCLEOTIDE SEQUENCE [LARGE SCALE GENOMIC DNA]</scope>
    <source>
        <strain evidence="8 9">DSM 16695</strain>
    </source>
</reference>
<dbReference type="GO" id="GO:0005886">
    <property type="term" value="C:plasma membrane"/>
    <property type="evidence" value="ECO:0007669"/>
    <property type="project" value="UniProtKB-SubCell"/>
</dbReference>
<dbReference type="InterPro" id="IPR001932">
    <property type="entry name" value="PPM-type_phosphatase-like_dom"/>
</dbReference>
<dbReference type="InterPro" id="IPR052016">
    <property type="entry name" value="Bact_Sigma-Reg"/>
</dbReference>
<dbReference type="InterPro" id="IPR036457">
    <property type="entry name" value="PPM-type-like_dom_sf"/>
</dbReference>
<organism evidence="8 9">
    <name type="scientific">Solidesulfovibrio aerotolerans</name>
    <dbReference type="NCBI Taxonomy" id="295255"/>
    <lineage>
        <taxon>Bacteria</taxon>
        <taxon>Pseudomonadati</taxon>
        <taxon>Thermodesulfobacteriota</taxon>
        <taxon>Desulfovibrionia</taxon>
        <taxon>Desulfovibrionales</taxon>
        <taxon>Desulfovibrionaceae</taxon>
        <taxon>Solidesulfovibrio</taxon>
    </lineage>
</organism>
<evidence type="ECO:0000256" key="4">
    <source>
        <dbReference type="ARBA" id="ARBA00022801"/>
    </source>
</evidence>
<dbReference type="GO" id="GO:0007165">
    <property type="term" value="P:signal transduction"/>
    <property type="evidence" value="ECO:0007669"/>
    <property type="project" value="InterPro"/>
</dbReference>
<dbReference type="CDD" id="cd06225">
    <property type="entry name" value="HAMP"/>
    <property type="match status" value="1"/>
</dbReference>
<comment type="caution">
    <text evidence="8">The sequence shown here is derived from an EMBL/GenBank/DDBJ whole genome shotgun (WGS) entry which is preliminary data.</text>
</comment>
<evidence type="ECO:0000256" key="5">
    <source>
        <dbReference type="ARBA" id="ARBA00022989"/>
    </source>
</evidence>
<comment type="subcellular location">
    <subcellularLocation>
        <location evidence="1">Cell membrane</location>
        <topology evidence="1">Multi-pass membrane protein</topology>
    </subcellularLocation>
</comment>
<accession>A0A7C9IKS6</accession>
<dbReference type="Proteomes" id="UP000482487">
    <property type="component" value="Unassembled WGS sequence"/>
</dbReference>